<name>A0AAD5N9R5_PARTN</name>
<reference evidence="2" key="1">
    <citation type="submission" date="2021-06" db="EMBL/GenBank/DDBJ databases">
        <title>Parelaphostrongylus tenuis whole genome reference sequence.</title>
        <authorList>
            <person name="Garwood T.J."/>
            <person name="Larsen P.A."/>
            <person name="Fountain-Jones N.M."/>
            <person name="Garbe J.R."/>
            <person name="Macchietto M.G."/>
            <person name="Kania S.A."/>
            <person name="Gerhold R.W."/>
            <person name="Richards J.E."/>
            <person name="Wolf T.M."/>
        </authorList>
    </citation>
    <scope>NUCLEOTIDE SEQUENCE</scope>
    <source>
        <strain evidence="2">MNPRO001-30</strain>
        <tissue evidence="2">Meninges</tissue>
    </source>
</reference>
<evidence type="ECO:0000256" key="1">
    <source>
        <dbReference type="SAM" id="MobiDB-lite"/>
    </source>
</evidence>
<keyword evidence="3" id="KW-1185">Reference proteome</keyword>
<dbReference type="AlphaFoldDB" id="A0AAD5N9R5"/>
<protein>
    <submittedName>
        <fullName evidence="2">Uncharacterized protein</fullName>
    </submittedName>
</protein>
<dbReference type="EMBL" id="JAHQIW010004873">
    <property type="protein sequence ID" value="KAJ1364096.1"/>
    <property type="molecule type" value="Genomic_DNA"/>
</dbReference>
<comment type="caution">
    <text evidence="2">The sequence shown here is derived from an EMBL/GenBank/DDBJ whole genome shotgun (WGS) entry which is preliminary data.</text>
</comment>
<gene>
    <name evidence="2" type="ORF">KIN20_024103</name>
</gene>
<sequence>MIKEKNTVLLSRDKREECARRVEVLTISSKEVPNVENALLSRRRSFRIEKTHPKDKVEALLRGKLEHANQLREEWCKAGAKRFRKEREEKALKNIITEKSEQFSFRPTIHEIAGKSDRTVGESTDRERFREFKAGNEELADETISGQTSELGDEDLISGLENEPSSSSRELAAEPVVYHTSVLIHLHQLDFVPRTKDRIHTYRSTSKQVCLNLPSLVAKYVE</sequence>
<evidence type="ECO:0000313" key="2">
    <source>
        <dbReference type="EMBL" id="KAJ1364096.1"/>
    </source>
</evidence>
<accession>A0AAD5N9R5</accession>
<dbReference type="Proteomes" id="UP001196413">
    <property type="component" value="Unassembled WGS sequence"/>
</dbReference>
<proteinExistence type="predicted"/>
<feature type="region of interest" description="Disordered" evidence="1">
    <location>
        <begin position="142"/>
        <end position="171"/>
    </location>
</feature>
<evidence type="ECO:0000313" key="3">
    <source>
        <dbReference type="Proteomes" id="UP001196413"/>
    </source>
</evidence>
<organism evidence="2 3">
    <name type="scientific">Parelaphostrongylus tenuis</name>
    <name type="common">Meningeal worm</name>
    <dbReference type="NCBI Taxonomy" id="148309"/>
    <lineage>
        <taxon>Eukaryota</taxon>
        <taxon>Metazoa</taxon>
        <taxon>Ecdysozoa</taxon>
        <taxon>Nematoda</taxon>
        <taxon>Chromadorea</taxon>
        <taxon>Rhabditida</taxon>
        <taxon>Rhabditina</taxon>
        <taxon>Rhabditomorpha</taxon>
        <taxon>Strongyloidea</taxon>
        <taxon>Metastrongylidae</taxon>
        <taxon>Parelaphostrongylus</taxon>
    </lineage>
</organism>